<dbReference type="SUPFAM" id="SSF50494">
    <property type="entry name" value="Trypsin-like serine proteases"/>
    <property type="match status" value="1"/>
</dbReference>
<reference evidence="9" key="1">
    <citation type="submission" date="2023-08" db="EMBL/GenBank/DDBJ databases">
        <title>Reference Genome Resource for the Citrus Pathogen Phytophthora citrophthora.</title>
        <authorList>
            <person name="Moller H."/>
            <person name="Coetzee B."/>
            <person name="Rose L.J."/>
            <person name="Van Niekerk J.M."/>
        </authorList>
    </citation>
    <scope>NUCLEOTIDE SEQUENCE</scope>
    <source>
        <strain evidence="9">STE-U-9442</strain>
    </source>
</reference>
<evidence type="ECO:0000313" key="9">
    <source>
        <dbReference type="EMBL" id="KAK1942338.1"/>
    </source>
</evidence>
<evidence type="ECO:0000259" key="8">
    <source>
        <dbReference type="PROSITE" id="PS50240"/>
    </source>
</evidence>
<evidence type="ECO:0000256" key="5">
    <source>
        <dbReference type="ARBA" id="ARBA00023026"/>
    </source>
</evidence>
<dbReference type="InterPro" id="IPR043504">
    <property type="entry name" value="Peptidase_S1_PA_chymotrypsin"/>
</dbReference>
<evidence type="ECO:0000256" key="4">
    <source>
        <dbReference type="ARBA" id="ARBA00022729"/>
    </source>
</evidence>
<dbReference type="GO" id="GO:0005576">
    <property type="term" value="C:extracellular region"/>
    <property type="evidence" value="ECO:0007669"/>
    <property type="project" value="UniProtKB-SubCell"/>
</dbReference>
<name>A0AAD9LMA0_9STRA</name>
<dbReference type="PANTHER" id="PTHR24276:SF98">
    <property type="entry name" value="FI18310P1-RELATED"/>
    <property type="match status" value="1"/>
</dbReference>
<dbReference type="PRINTS" id="PR00722">
    <property type="entry name" value="CHYMOTRYPSIN"/>
</dbReference>
<evidence type="ECO:0000256" key="1">
    <source>
        <dbReference type="ARBA" id="ARBA00004613"/>
    </source>
</evidence>
<dbReference type="InterPro" id="IPR009003">
    <property type="entry name" value="Peptidase_S1_PA"/>
</dbReference>
<evidence type="ECO:0000313" key="10">
    <source>
        <dbReference type="Proteomes" id="UP001259832"/>
    </source>
</evidence>
<dbReference type="InterPro" id="IPR001254">
    <property type="entry name" value="Trypsin_dom"/>
</dbReference>
<dbReference type="PANTHER" id="PTHR24276">
    <property type="entry name" value="POLYSERASE-RELATED"/>
    <property type="match status" value="1"/>
</dbReference>
<feature type="domain" description="Peptidase S1" evidence="8">
    <location>
        <begin position="1"/>
        <end position="191"/>
    </location>
</feature>
<comment type="subcellular location">
    <subcellularLocation>
        <location evidence="1">Secreted</location>
    </subcellularLocation>
</comment>
<dbReference type="CDD" id="cd00190">
    <property type="entry name" value="Tryp_SPc"/>
    <property type="match status" value="1"/>
</dbReference>
<comment type="caution">
    <text evidence="9">The sequence shown here is derived from an EMBL/GenBank/DDBJ whole genome shotgun (WGS) entry which is preliminary data.</text>
</comment>
<keyword evidence="3" id="KW-0964">Secreted</keyword>
<keyword evidence="7" id="KW-0325">Glycoprotein</keyword>
<keyword evidence="4" id="KW-0732">Signal</keyword>
<protein>
    <submittedName>
        <fullName evidence="9">Trypsin 3A1</fullName>
    </submittedName>
</protein>
<dbReference type="GO" id="GO:0006508">
    <property type="term" value="P:proteolysis"/>
    <property type="evidence" value="ECO:0007669"/>
    <property type="project" value="InterPro"/>
</dbReference>
<dbReference type="InterPro" id="IPR001314">
    <property type="entry name" value="Peptidase_S1A"/>
</dbReference>
<evidence type="ECO:0000256" key="6">
    <source>
        <dbReference type="ARBA" id="ARBA00023157"/>
    </source>
</evidence>
<evidence type="ECO:0000256" key="7">
    <source>
        <dbReference type="ARBA" id="ARBA00023180"/>
    </source>
</evidence>
<sequence>MASHCSSNYDIRWVSVGSHYINGTSDGEQIKVVSIMNNPNYVPGEFPNDYAILELEKPSSFTPAKLAAADDSDFAPGKTAKALGWDKFTSGNASITNQLPVSLRGVELPLWDDENCTNISDADSSMVCAGGVAGKDSCTGDSGGPLVLESDTHDVLVGLTRFGPGECGSVGEPGVYARISHVRPWIDSIVTGTCLA</sequence>
<gene>
    <name evidence="9" type="ORF">P3T76_005837</name>
</gene>
<keyword evidence="5" id="KW-0843">Virulence</keyword>
<dbReference type="SMART" id="SM00020">
    <property type="entry name" value="Tryp_SPc"/>
    <property type="match status" value="1"/>
</dbReference>
<dbReference type="GO" id="GO:0004252">
    <property type="term" value="F:serine-type endopeptidase activity"/>
    <property type="evidence" value="ECO:0007669"/>
    <property type="project" value="InterPro"/>
</dbReference>
<accession>A0AAD9LMA0</accession>
<dbReference type="InterPro" id="IPR050430">
    <property type="entry name" value="Peptidase_S1"/>
</dbReference>
<dbReference type="AlphaFoldDB" id="A0AAD9LMA0"/>
<proteinExistence type="inferred from homology"/>
<comment type="similarity">
    <text evidence="2">Belongs to the peptidase S1 family.</text>
</comment>
<dbReference type="InterPro" id="IPR033116">
    <property type="entry name" value="TRYPSIN_SER"/>
</dbReference>
<keyword evidence="6" id="KW-1015">Disulfide bond</keyword>
<keyword evidence="10" id="KW-1185">Reference proteome</keyword>
<dbReference type="Proteomes" id="UP001259832">
    <property type="component" value="Unassembled WGS sequence"/>
</dbReference>
<dbReference type="Pfam" id="PF00089">
    <property type="entry name" value="Trypsin"/>
    <property type="match status" value="1"/>
</dbReference>
<dbReference type="PROSITE" id="PS50240">
    <property type="entry name" value="TRYPSIN_DOM"/>
    <property type="match status" value="1"/>
</dbReference>
<dbReference type="Gene3D" id="2.40.10.10">
    <property type="entry name" value="Trypsin-like serine proteases"/>
    <property type="match status" value="1"/>
</dbReference>
<evidence type="ECO:0000256" key="2">
    <source>
        <dbReference type="ARBA" id="ARBA00007664"/>
    </source>
</evidence>
<dbReference type="EMBL" id="JASMQC010000009">
    <property type="protein sequence ID" value="KAK1942338.1"/>
    <property type="molecule type" value="Genomic_DNA"/>
</dbReference>
<evidence type="ECO:0000256" key="3">
    <source>
        <dbReference type="ARBA" id="ARBA00022525"/>
    </source>
</evidence>
<organism evidence="9 10">
    <name type="scientific">Phytophthora citrophthora</name>
    <dbReference type="NCBI Taxonomy" id="4793"/>
    <lineage>
        <taxon>Eukaryota</taxon>
        <taxon>Sar</taxon>
        <taxon>Stramenopiles</taxon>
        <taxon>Oomycota</taxon>
        <taxon>Peronosporomycetes</taxon>
        <taxon>Peronosporales</taxon>
        <taxon>Peronosporaceae</taxon>
        <taxon>Phytophthora</taxon>
    </lineage>
</organism>
<dbReference type="PROSITE" id="PS00135">
    <property type="entry name" value="TRYPSIN_SER"/>
    <property type="match status" value="1"/>
</dbReference>